<dbReference type="EMBL" id="JAGGNH010000004">
    <property type="protein sequence ID" value="KAJ0973612.1"/>
    <property type="molecule type" value="Genomic_DNA"/>
</dbReference>
<evidence type="ECO:0000259" key="3">
    <source>
        <dbReference type="PROSITE" id="PS51722"/>
    </source>
</evidence>
<feature type="transmembrane region" description="Helical" evidence="2">
    <location>
        <begin position="809"/>
        <end position="832"/>
    </location>
</feature>
<dbReference type="PRINTS" id="PR00315">
    <property type="entry name" value="ELONGATNFCT"/>
</dbReference>
<dbReference type="SUPFAM" id="SSF54980">
    <property type="entry name" value="EF-G C-terminal domain-like"/>
    <property type="match status" value="2"/>
</dbReference>
<dbReference type="OrthoDB" id="364892at2759"/>
<dbReference type="GO" id="GO:1990904">
    <property type="term" value="C:ribonucleoprotein complex"/>
    <property type="evidence" value="ECO:0007669"/>
    <property type="project" value="TreeGrafter"/>
</dbReference>
<organism evidence="4 5">
    <name type="scientific">Dioscorea zingiberensis</name>
    <dbReference type="NCBI Taxonomy" id="325984"/>
    <lineage>
        <taxon>Eukaryota</taxon>
        <taxon>Viridiplantae</taxon>
        <taxon>Streptophyta</taxon>
        <taxon>Embryophyta</taxon>
        <taxon>Tracheophyta</taxon>
        <taxon>Spermatophyta</taxon>
        <taxon>Magnoliopsida</taxon>
        <taxon>Liliopsida</taxon>
        <taxon>Dioscoreales</taxon>
        <taxon>Dioscoreaceae</taxon>
        <taxon>Dioscorea</taxon>
    </lineage>
</organism>
<dbReference type="NCBIfam" id="TIGR00231">
    <property type="entry name" value="small_GTP"/>
    <property type="match status" value="1"/>
</dbReference>
<dbReference type="FunFam" id="2.40.30.10:FF:000016">
    <property type="entry name" value="GTP-binding protein TypA"/>
    <property type="match status" value="1"/>
</dbReference>
<sequence length="865" mass="96398">METAVSFRPSFGRLSASPSRIEAPFSLSFVKGIPDGSFCPSFAPKARGNRSFYSRSFGRGAIRCSTSSTTEPISGKKKLMTRRDVRNIAIIAHVDHGKTTLVDAMLKQSKVFRDNQFVQERIMDSNDLERERGITILSKNTSIFYKGTKINIIDTPGHSDFGGEVERVLNMVEGVLLVVDSVEGPMPQTRFVLKKALEFGHAVVVVVNKIDRPSARPDFVINSTFELFIELNATDEQCDFQAIYASGIKGKAGLSPEDLADDLGPLFEAILRCIPEPSINKDGPLQMLVTNIEYDEHKGRIAIGRLHAGELKRGMEVKVCTSDETCRLAKISELFVYENFSRVPAESVEAGDICAVCGISDIMIGETIADRSAGTALPSIKVEEPTVRMSFTINTSPFVGREGKYVTSRNLRDRLYRELERNLAMKVEDGETADTFIVSGRGTLHLTILIENMRREGYEFMVGPPKVISKRVDDKLLEPYEIATVEVREEYMGSVVELLGRRRGQMFDMQGLGSEGTSLIKYKIPTRGLLGMRNSMLTASRGTAVLNTVFDSYGPWAGDITTRDQGSLVAFENGTTTSYALFSAQERGQMFVGPGVEVYKGQIVGIHQRPGDLSLNVCKKKAATNIRSNKEQTVVLDTPLTFSLDDCIEYIEEDELVEITPSKPGNHIIQSEGTGVTRISKQRDISVPWLQAVSSVRYPKLLAVITPCSSPLFHHHGLRFKHMNPWRNGSRWRLGAVESEESQFEINQDKAREALRQLDQQLESLSQSQQQDSLPRTRPPSSNNHPEPNMDRRFITDMRTEMPEISDSFLAYSAFALVLLTIFNNIIFNVFIKPSVDGYEEVSNIQRTALPDPTELQSPQLADQQ</sequence>
<feature type="domain" description="Tr-type G" evidence="3">
    <location>
        <begin position="83"/>
        <end position="278"/>
    </location>
</feature>
<dbReference type="Pfam" id="PF00009">
    <property type="entry name" value="GTP_EFTU"/>
    <property type="match status" value="1"/>
</dbReference>
<dbReference type="FunFam" id="2.40.50.250:FF:000001">
    <property type="entry name" value="GTP-binding protein TypA"/>
    <property type="match status" value="1"/>
</dbReference>
<dbReference type="FunFam" id="3.40.50.300:FF:000055">
    <property type="entry name" value="GTP-binding protein TypA"/>
    <property type="match status" value="1"/>
</dbReference>
<dbReference type="CDD" id="cd03691">
    <property type="entry name" value="BipA_TypA_II"/>
    <property type="match status" value="1"/>
</dbReference>
<feature type="region of interest" description="Disordered" evidence="1">
    <location>
        <begin position="762"/>
        <end position="791"/>
    </location>
</feature>
<evidence type="ECO:0000256" key="1">
    <source>
        <dbReference type="SAM" id="MobiDB-lite"/>
    </source>
</evidence>
<dbReference type="InterPro" id="IPR042116">
    <property type="entry name" value="TypA/BipA_C"/>
</dbReference>
<dbReference type="PROSITE" id="PS00301">
    <property type="entry name" value="G_TR_1"/>
    <property type="match status" value="1"/>
</dbReference>
<dbReference type="InterPro" id="IPR000640">
    <property type="entry name" value="EFG_V-like"/>
</dbReference>
<dbReference type="GO" id="GO:0010467">
    <property type="term" value="P:gene expression"/>
    <property type="evidence" value="ECO:0007669"/>
    <property type="project" value="UniProtKB-ARBA"/>
</dbReference>
<protein>
    <recommendedName>
        <fullName evidence="3">Tr-type G domain-containing protein</fullName>
    </recommendedName>
</protein>
<feature type="compositionally biased region" description="Low complexity" evidence="1">
    <location>
        <begin position="762"/>
        <end position="774"/>
    </location>
</feature>
<dbReference type="GO" id="GO:0005829">
    <property type="term" value="C:cytosol"/>
    <property type="evidence" value="ECO:0007669"/>
    <property type="project" value="TreeGrafter"/>
</dbReference>
<dbReference type="InterPro" id="IPR047041">
    <property type="entry name" value="BipA_GTP-bd_dom"/>
</dbReference>
<dbReference type="PROSITE" id="PS51722">
    <property type="entry name" value="G_TR_2"/>
    <property type="match status" value="1"/>
</dbReference>
<evidence type="ECO:0000256" key="2">
    <source>
        <dbReference type="SAM" id="Phobius"/>
    </source>
</evidence>
<evidence type="ECO:0000313" key="5">
    <source>
        <dbReference type="Proteomes" id="UP001085076"/>
    </source>
</evidence>
<dbReference type="Gene3D" id="3.30.70.240">
    <property type="match status" value="1"/>
</dbReference>
<dbReference type="Gene3D" id="2.40.30.10">
    <property type="entry name" value="Translation factors"/>
    <property type="match status" value="1"/>
</dbReference>
<dbReference type="Proteomes" id="UP001085076">
    <property type="component" value="Miscellaneous, Linkage group lg04"/>
</dbReference>
<dbReference type="CDD" id="cd16263">
    <property type="entry name" value="BipA_III"/>
    <property type="match status" value="1"/>
</dbReference>
<dbReference type="Gene3D" id="2.40.50.250">
    <property type="entry name" value="bipa protein"/>
    <property type="match status" value="1"/>
</dbReference>
<gene>
    <name evidence="4" type="ORF">J5N97_015577</name>
</gene>
<dbReference type="InterPro" id="IPR000795">
    <property type="entry name" value="T_Tr_GTP-bd_dom"/>
</dbReference>
<dbReference type="InterPro" id="IPR035651">
    <property type="entry name" value="BipA_V"/>
</dbReference>
<dbReference type="CDD" id="cd03710">
    <property type="entry name" value="BipA_TypA_C"/>
    <property type="match status" value="1"/>
</dbReference>
<dbReference type="SMART" id="SM00838">
    <property type="entry name" value="EFG_C"/>
    <property type="match status" value="1"/>
</dbReference>
<dbReference type="InterPro" id="IPR031157">
    <property type="entry name" value="G_TR_CS"/>
</dbReference>
<dbReference type="InterPro" id="IPR035647">
    <property type="entry name" value="EFG_III/V"/>
</dbReference>
<dbReference type="InterPro" id="IPR004161">
    <property type="entry name" value="EFTu-like_2"/>
</dbReference>
<dbReference type="GO" id="GO:0009409">
    <property type="term" value="P:response to cold"/>
    <property type="evidence" value="ECO:0007669"/>
    <property type="project" value="UniProtKB-ARBA"/>
</dbReference>
<reference evidence="4" key="1">
    <citation type="submission" date="2021-03" db="EMBL/GenBank/DDBJ databases">
        <authorList>
            <person name="Li Z."/>
            <person name="Yang C."/>
        </authorList>
    </citation>
    <scope>NUCLEOTIDE SEQUENCE</scope>
    <source>
        <strain evidence="4">Dzin_1.0</strain>
        <tissue evidence="4">Leaf</tissue>
    </source>
</reference>
<dbReference type="InterPro" id="IPR027417">
    <property type="entry name" value="P-loop_NTPase"/>
</dbReference>
<keyword evidence="2" id="KW-0812">Transmembrane</keyword>
<dbReference type="SUPFAM" id="SSF52540">
    <property type="entry name" value="P-loop containing nucleoside triphosphate hydrolases"/>
    <property type="match status" value="1"/>
</dbReference>
<evidence type="ECO:0000313" key="4">
    <source>
        <dbReference type="EMBL" id="KAJ0973612.1"/>
    </source>
</evidence>
<dbReference type="NCBIfam" id="TIGR01394">
    <property type="entry name" value="TypA_BipA"/>
    <property type="match status" value="1"/>
</dbReference>
<dbReference type="PANTHER" id="PTHR42908">
    <property type="entry name" value="TRANSLATION ELONGATION FACTOR-RELATED"/>
    <property type="match status" value="1"/>
</dbReference>
<dbReference type="GO" id="GO:0005525">
    <property type="term" value="F:GTP binding"/>
    <property type="evidence" value="ECO:0007669"/>
    <property type="project" value="InterPro"/>
</dbReference>
<dbReference type="InterPro" id="IPR047042">
    <property type="entry name" value="BipA_II"/>
</dbReference>
<dbReference type="PANTHER" id="PTHR42908:SF8">
    <property type="entry name" value="TR-TYPE G DOMAIN-CONTAINING PROTEIN"/>
    <property type="match status" value="1"/>
</dbReference>
<keyword evidence="2" id="KW-0472">Membrane</keyword>
<accession>A0A9D5CHX9</accession>
<dbReference type="InterPro" id="IPR006298">
    <property type="entry name" value="BipA"/>
</dbReference>
<dbReference type="InterPro" id="IPR048876">
    <property type="entry name" value="BipA_C"/>
</dbReference>
<dbReference type="FunFam" id="3.30.70.870:FF:000003">
    <property type="entry name" value="GTP-binding protein TypA"/>
    <property type="match status" value="1"/>
</dbReference>
<dbReference type="SUPFAM" id="SSF50447">
    <property type="entry name" value="Translation proteins"/>
    <property type="match status" value="1"/>
</dbReference>
<dbReference type="InterPro" id="IPR047043">
    <property type="entry name" value="BipA_III"/>
</dbReference>
<dbReference type="GO" id="GO:0042254">
    <property type="term" value="P:ribosome biogenesis"/>
    <property type="evidence" value="ECO:0007669"/>
    <property type="project" value="UniProtKB-ARBA"/>
</dbReference>
<dbReference type="GO" id="GO:0003924">
    <property type="term" value="F:GTPase activity"/>
    <property type="evidence" value="ECO:0007669"/>
    <property type="project" value="InterPro"/>
</dbReference>
<name>A0A9D5CHX9_9LILI</name>
<keyword evidence="2" id="KW-1133">Transmembrane helix</keyword>
<dbReference type="CDD" id="cd01891">
    <property type="entry name" value="TypA_BipA"/>
    <property type="match status" value="1"/>
</dbReference>
<dbReference type="InterPro" id="IPR005225">
    <property type="entry name" value="Small_GTP-bd"/>
</dbReference>
<dbReference type="AlphaFoldDB" id="A0A9D5CHX9"/>
<proteinExistence type="predicted"/>
<dbReference type="Pfam" id="PF00679">
    <property type="entry name" value="EFG_C"/>
    <property type="match status" value="1"/>
</dbReference>
<comment type="caution">
    <text evidence="4">The sequence shown here is derived from an EMBL/GenBank/DDBJ whole genome shotgun (WGS) entry which is preliminary data.</text>
</comment>
<dbReference type="Gene3D" id="3.40.50.300">
    <property type="entry name" value="P-loop containing nucleotide triphosphate hydrolases"/>
    <property type="match status" value="1"/>
</dbReference>
<dbReference type="FunFam" id="3.30.70.240:FF:000002">
    <property type="entry name" value="GTP-binding protein TypA"/>
    <property type="match status" value="1"/>
</dbReference>
<dbReference type="InterPro" id="IPR009000">
    <property type="entry name" value="Transl_B-barrel_sf"/>
</dbReference>
<reference evidence="4" key="2">
    <citation type="journal article" date="2022" name="Hortic Res">
        <title>The genome of Dioscorea zingiberensis sheds light on the biosynthesis, origin and evolution of the medicinally important diosgenin saponins.</title>
        <authorList>
            <person name="Li Y."/>
            <person name="Tan C."/>
            <person name="Li Z."/>
            <person name="Guo J."/>
            <person name="Li S."/>
            <person name="Chen X."/>
            <person name="Wang C."/>
            <person name="Dai X."/>
            <person name="Yang H."/>
            <person name="Song W."/>
            <person name="Hou L."/>
            <person name="Xu J."/>
            <person name="Tong Z."/>
            <person name="Xu A."/>
            <person name="Yuan X."/>
            <person name="Wang W."/>
            <person name="Yang Q."/>
            <person name="Chen L."/>
            <person name="Sun Z."/>
            <person name="Wang K."/>
            <person name="Pan B."/>
            <person name="Chen J."/>
            <person name="Bao Y."/>
            <person name="Liu F."/>
            <person name="Qi X."/>
            <person name="Gang D.R."/>
            <person name="Wen J."/>
            <person name="Li J."/>
        </authorList>
    </citation>
    <scope>NUCLEOTIDE SEQUENCE</scope>
    <source>
        <strain evidence="4">Dzin_1.0</strain>
    </source>
</reference>
<dbReference type="Pfam" id="PF21018">
    <property type="entry name" value="BipA_C"/>
    <property type="match status" value="1"/>
</dbReference>
<keyword evidence="5" id="KW-1185">Reference proteome</keyword>
<dbReference type="Gene3D" id="3.30.70.870">
    <property type="entry name" value="Elongation Factor G (Translational Gtpase), domain 3"/>
    <property type="match status" value="1"/>
</dbReference>
<dbReference type="Pfam" id="PF03144">
    <property type="entry name" value="GTP_EFTU_D2"/>
    <property type="match status" value="1"/>
</dbReference>